<feature type="short sequence motif" description="GXGXXG" evidence="6">
    <location>
        <begin position="548"/>
        <end position="553"/>
    </location>
</feature>
<comment type="similarity">
    <text evidence="7">Belongs to the patatin family.</text>
</comment>
<dbReference type="Pfam" id="PF00514">
    <property type="entry name" value="Arm"/>
    <property type="match status" value="1"/>
</dbReference>
<evidence type="ECO:0000256" key="6">
    <source>
        <dbReference type="PROSITE-ProRule" id="PRU01161"/>
    </source>
</evidence>
<dbReference type="PROSITE" id="PS51635">
    <property type="entry name" value="PNPLA"/>
    <property type="match status" value="1"/>
</dbReference>
<dbReference type="PANTHER" id="PTHR24185:SF1">
    <property type="entry name" value="CALCIUM-INDEPENDENT PHOSPHOLIPASE A2-GAMMA"/>
    <property type="match status" value="1"/>
</dbReference>
<keyword evidence="2" id="KW-0677">Repeat</keyword>
<keyword evidence="11" id="KW-1185">Reference proteome</keyword>
<evidence type="ECO:0000313" key="10">
    <source>
        <dbReference type="EMBL" id="KAK1411846.1"/>
    </source>
</evidence>
<feature type="domain" description="PNPLA" evidence="9">
    <location>
        <begin position="544"/>
        <end position="787"/>
    </location>
</feature>
<feature type="active site" description="Nucleophile" evidence="6">
    <location>
        <position position="582"/>
    </location>
</feature>
<keyword evidence="1" id="KW-0433">Leucine-rich repeat</keyword>
<dbReference type="GO" id="GO:0016042">
    <property type="term" value="P:lipid catabolic process"/>
    <property type="evidence" value="ECO:0007669"/>
    <property type="project" value="UniProtKB-UniRule"/>
</dbReference>
<evidence type="ECO:0000256" key="5">
    <source>
        <dbReference type="ARBA" id="ARBA00023098"/>
    </source>
</evidence>
<evidence type="ECO:0000256" key="1">
    <source>
        <dbReference type="ARBA" id="ARBA00022614"/>
    </source>
</evidence>
<dbReference type="CDD" id="cd07211">
    <property type="entry name" value="Pat_PNPLA8"/>
    <property type="match status" value="1"/>
</dbReference>
<dbReference type="SUPFAM" id="SSF48371">
    <property type="entry name" value="ARM repeat"/>
    <property type="match status" value="1"/>
</dbReference>
<dbReference type="GO" id="GO:0051707">
    <property type="term" value="P:response to other organism"/>
    <property type="evidence" value="ECO:0007669"/>
    <property type="project" value="UniProtKB-ARBA"/>
</dbReference>
<dbReference type="InterPro" id="IPR016035">
    <property type="entry name" value="Acyl_Trfase/lysoPLipase"/>
</dbReference>
<dbReference type="InterPro" id="IPR003591">
    <property type="entry name" value="Leu-rich_rpt_typical-subtyp"/>
</dbReference>
<dbReference type="PANTHER" id="PTHR24185">
    <property type="entry name" value="CALCIUM-INDEPENDENT PHOSPHOLIPASE A2-GAMMA"/>
    <property type="match status" value="1"/>
</dbReference>
<evidence type="ECO:0000256" key="2">
    <source>
        <dbReference type="ARBA" id="ARBA00022737"/>
    </source>
</evidence>
<dbReference type="Gene3D" id="1.25.10.10">
    <property type="entry name" value="Leucine-rich Repeat Variant"/>
    <property type="match status" value="1"/>
</dbReference>
<feature type="compositionally biased region" description="Acidic residues" evidence="8">
    <location>
        <begin position="1254"/>
        <end position="1264"/>
    </location>
</feature>
<evidence type="ECO:0000313" key="11">
    <source>
        <dbReference type="Proteomes" id="UP001229421"/>
    </source>
</evidence>
<keyword evidence="5 6" id="KW-0443">Lipid metabolism</keyword>
<dbReference type="InterPro" id="IPR000225">
    <property type="entry name" value="Armadillo"/>
</dbReference>
<evidence type="ECO:0000256" key="3">
    <source>
        <dbReference type="ARBA" id="ARBA00022801"/>
    </source>
</evidence>
<proteinExistence type="inferred from homology"/>
<keyword evidence="4 6" id="KW-0442">Lipid degradation</keyword>
<keyword evidence="3 6" id="KW-0378">Hydrolase</keyword>
<dbReference type="InterPro" id="IPR032675">
    <property type="entry name" value="LRR_dom_sf"/>
</dbReference>
<dbReference type="InterPro" id="IPR002641">
    <property type="entry name" value="PNPLA_dom"/>
</dbReference>
<reference evidence="10" key="1">
    <citation type="journal article" date="2023" name="bioRxiv">
        <title>Improved chromosome-level genome assembly for marigold (Tagetes erecta).</title>
        <authorList>
            <person name="Jiang F."/>
            <person name="Yuan L."/>
            <person name="Wang S."/>
            <person name="Wang H."/>
            <person name="Xu D."/>
            <person name="Wang A."/>
            <person name="Fan W."/>
        </authorList>
    </citation>
    <scope>NUCLEOTIDE SEQUENCE</scope>
    <source>
        <strain evidence="10">WSJ</strain>
        <tissue evidence="10">Leaf</tissue>
    </source>
</reference>
<dbReference type="EC" id="3.1.1.-" evidence="7"/>
<dbReference type="SUPFAM" id="SSF52151">
    <property type="entry name" value="FabD/lysophospholipase-like"/>
    <property type="match status" value="1"/>
</dbReference>
<gene>
    <name evidence="10" type="ORF">QVD17_32643</name>
</gene>
<evidence type="ECO:0000256" key="8">
    <source>
        <dbReference type="SAM" id="MobiDB-lite"/>
    </source>
</evidence>
<sequence length="1337" mass="148147">MSWGLGWKRPSDVFHLSLYYGSEEALDDQARSSLSPQGSSSSALQDSNNNGPEVGFRIELEWNAGDDEDQITLRLQSQVMVALPLPQDTVVIRLLECDDDSVERNGDGNAVVVEMKVVKQREPLRVVAMSRVVGSGQQNDGMGVLCKLLKSDFAAELAPGPAEGPRMETCGVHWTNVTVVSLNNCGLLVLPVELTKLPLLEKLFLDNNKLTVLPPELGVLKNLKVLTADYNMLVSVPVELRQCVGLVELSLEHNKLIRPLLDFRAMAELRILRLFGNPLEFLPDILPLHKLRHLSLANIRIVADDYLRSVNVQIEMENSSYFVASRHKLSAFFSLIFRFSSCHHPLLASALAKMMQDEGNRVVIGKDENAVRQLISMISSEDQHVVVEACSALTSLASDVSVALQLMKCDIMQPIKRVLTSVGPQELKSVLQVVGKLGFISDTVAQKMLSKDVMKSLKLLCAHNDPEVQRLALIAVGNLAFCLENRRILVASESLRDLLLRLTLSSEGRVSKSAARVLAILGENENLRRAIKGRLIPKQGLRILAMDGGGMKGLATVRILKEIENGTGKRIHEMFDLICGTSTGGMLAVALGIKLMSLEQCEDIYKNLGKLVFAEPVPKDNEAATWREKLDQLYKSSSQSFRVVVHGSKHSADQFERLLKEMCADEDGDLLIDSSVKRIPKVFVVSTLVSVSPAQPFIFRNYQYPAGTQEVPLMVSENISTNGPGTATTGAQVGYKRSAYMGSCRHDLWQAIRASSAAPYYLDDYSDGILRWQDGAIVANNPTVFAIREAQLLWPDAKIDTLVSVGCCSVPTKARKGGWRYLDTGQVLIESACSVERVEEALSTLLPMIPEIHYFRFNPVDERCDMELDETDPTVWLKLEAATDDYIKNNSPAFKKVCERLLLNHIDEKLPDNFNSLQFSKTKGPNTGENDPSLGWRRNVLLVEASHNPDSGRVYNHARSLQTFCSDHNIRLSHLNAASRTLNIKPDPGTSFPTPFTSPLFTGSFPSSPLLYSPDFGIHRVNRIESVPHLSLDGFHSGRTSSPPESPTVPRQLSVPVRLLLEKLQNSPQVGVVHLALQNDTSGSILSWQNDVFVVAEPGELAEKFLQNVKYSLLSMLKGRRRKYTSAITNISNVSDLVACRPYFQIGGVVHRYIGRQTQVMEDDQEIGAYMFRRTVPSMHLTPEDVRWMVGAWRDRIIICTCLYGPSPALIKAFLDSGAKAVVCPSSEPQEMQLTTFNGSAEYNDLENGKFEIGVDEGDDDDIEPASPASDWEDSETDKGTDKGMLVWDDDEDELSRFVCKLYDLVFMSGARVNVALQQALASHPTIRYSCHFPSVP</sequence>
<dbReference type="InterPro" id="IPR011989">
    <property type="entry name" value="ARM-like"/>
</dbReference>
<organism evidence="10 11">
    <name type="scientific">Tagetes erecta</name>
    <name type="common">African marigold</name>
    <dbReference type="NCBI Taxonomy" id="13708"/>
    <lineage>
        <taxon>Eukaryota</taxon>
        <taxon>Viridiplantae</taxon>
        <taxon>Streptophyta</taxon>
        <taxon>Embryophyta</taxon>
        <taxon>Tracheophyta</taxon>
        <taxon>Spermatophyta</taxon>
        <taxon>Magnoliopsida</taxon>
        <taxon>eudicotyledons</taxon>
        <taxon>Gunneridae</taxon>
        <taxon>Pentapetalae</taxon>
        <taxon>asterids</taxon>
        <taxon>campanulids</taxon>
        <taxon>Asterales</taxon>
        <taxon>Asteraceae</taxon>
        <taxon>Asteroideae</taxon>
        <taxon>Heliantheae alliance</taxon>
        <taxon>Tageteae</taxon>
        <taxon>Tagetes</taxon>
    </lineage>
</organism>
<dbReference type="InterPro" id="IPR016024">
    <property type="entry name" value="ARM-type_fold"/>
</dbReference>
<feature type="short sequence motif" description="DGA/G" evidence="6">
    <location>
        <begin position="774"/>
        <end position="776"/>
    </location>
</feature>
<dbReference type="Pfam" id="PF13855">
    <property type="entry name" value="LRR_8"/>
    <property type="match status" value="1"/>
</dbReference>
<protein>
    <recommendedName>
        <fullName evidence="7">Patatin</fullName>
        <ecNumber evidence="7">3.1.1.-</ecNumber>
    </recommendedName>
</protein>
<feature type="compositionally biased region" description="Low complexity" evidence="8">
    <location>
        <begin position="32"/>
        <end position="47"/>
    </location>
</feature>
<dbReference type="GO" id="GO:0006631">
    <property type="term" value="P:fatty acid metabolic process"/>
    <property type="evidence" value="ECO:0007669"/>
    <property type="project" value="TreeGrafter"/>
</dbReference>
<dbReference type="GO" id="GO:0006952">
    <property type="term" value="P:defense response"/>
    <property type="evidence" value="ECO:0007669"/>
    <property type="project" value="UniProtKB-ARBA"/>
</dbReference>
<accession>A0AAD8JYK7</accession>
<evidence type="ECO:0000256" key="4">
    <source>
        <dbReference type="ARBA" id="ARBA00022963"/>
    </source>
</evidence>
<feature type="region of interest" description="Disordered" evidence="8">
    <location>
        <begin position="29"/>
        <end position="51"/>
    </location>
</feature>
<dbReference type="InterPro" id="IPR045217">
    <property type="entry name" value="PNPLA8-like"/>
</dbReference>
<name>A0AAD8JYK7_TARER</name>
<dbReference type="Gene3D" id="3.80.10.10">
    <property type="entry name" value="Ribonuclease Inhibitor"/>
    <property type="match status" value="1"/>
</dbReference>
<dbReference type="GO" id="GO:0016020">
    <property type="term" value="C:membrane"/>
    <property type="evidence" value="ECO:0007669"/>
    <property type="project" value="TreeGrafter"/>
</dbReference>
<evidence type="ECO:0000256" key="7">
    <source>
        <dbReference type="RuleBase" id="RU361262"/>
    </source>
</evidence>
<dbReference type="EMBL" id="JAUHHV010000009">
    <property type="protein sequence ID" value="KAK1411846.1"/>
    <property type="molecule type" value="Genomic_DNA"/>
</dbReference>
<dbReference type="Pfam" id="PF01734">
    <property type="entry name" value="Patatin"/>
    <property type="match status" value="1"/>
</dbReference>
<feature type="active site" description="Proton acceptor" evidence="6">
    <location>
        <position position="774"/>
    </location>
</feature>
<dbReference type="InterPro" id="IPR001611">
    <property type="entry name" value="Leu-rich_rpt"/>
</dbReference>
<comment type="domain">
    <text evidence="7">The nitrogen atoms of the two glycine residues in the GGXR motif define the oxyanion hole, and stabilize the oxyanion that forms during the nucleophilic attack by the catalytic serine during substrate cleavage.</text>
</comment>
<dbReference type="Gene3D" id="3.40.1090.10">
    <property type="entry name" value="Cytosolic phospholipase A2 catalytic domain"/>
    <property type="match status" value="1"/>
</dbReference>
<dbReference type="GO" id="GO:0004620">
    <property type="term" value="F:phospholipase activity"/>
    <property type="evidence" value="ECO:0007669"/>
    <property type="project" value="InterPro"/>
</dbReference>
<comment type="function">
    <text evidence="7">Lipolytic acyl hydrolase (LAH).</text>
</comment>
<dbReference type="SUPFAM" id="SSF52058">
    <property type="entry name" value="L domain-like"/>
    <property type="match status" value="1"/>
</dbReference>
<dbReference type="SMART" id="SM00369">
    <property type="entry name" value="LRR_TYP"/>
    <property type="match status" value="3"/>
</dbReference>
<feature type="short sequence motif" description="GXSXG" evidence="6">
    <location>
        <begin position="580"/>
        <end position="584"/>
    </location>
</feature>
<evidence type="ECO:0000259" key="9">
    <source>
        <dbReference type="PROSITE" id="PS51635"/>
    </source>
</evidence>
<feature type="region of interest" description="Disordered" evidence="8">
    <location>
        <begin position="1254"/>
        <end position="1286"/>
    </location>
</feature>
<comment type="caution">
    <text evidence="10">The sequence shown here is derived from an EMBL/GenBank/DDBJ whole genome shotgun (WGS) entry which is preliminary data.</text>
</comment>
<dbReference type="Proteomes" id="UP001229421">
    <property type="component" value="Unassembled WGS sequence"/>
</dbReference>